<dbReference type="Gene3D" id="1.20.58.310">
    <property type="entry name" value="Polyphosphate kinase N-terminal domain"/>
    <property type="match status" value="1"/>
</dbReference>
<comment type="cofactor">
    <cofactor evidence="7">
        <name>Mg(2+)</name>
        <dbReference type="ChEBI" id="CHEBI:18420"/>
    </cofactor>
</comment>
<gene>
    <name evidence="10" type="primary">ppk1</name>
    <name evidence="7" type="synonym">ppk</name>
    <name evidence="10" type="ORF">WKR92_13560</name>
</gene>
<feature type="binding site" evidence="7">
    <location>
        <position position="460"/>
    </location>
    <ligand>
        <name>ATP</name>
        <dbReference type="ChEBI" id="CHEBI:30616"/>
    </ligand>
</feature>
<comment type="function">
    <text evidence="7 8">Catalyzes the reversible transfer of the terminal phosphate of ATP to form a long-chain polyphosphate (polyP).</text>
</comment>
<dbReference type="PIRSF" id="PIRSF015589">
    <property type="entry name" value="PP_kinase"/>
    <property type="match status" value="1"/>
</dbReference>
<dbReference type="Gene3D" id="3.30.1840.10">
    <property type="entry name" value="Polyphosphate kinase middle domain"/>
    <property type="match status" value="1"/>
</dbReference>
<comment type="similarity">
    <text evidence="7 8">Belongs to the polyphosphate kinase 1 (PPK1) family.</text>
</comment>
<organism evidence="10 11">
    <name type="scientific">Albibacterium profundi</name>
    <dbReference type="NCBI Taxonomy" id="3134906"/>
    <lineage>
        <taxon>Bacteria</taxon>
        <taxon>Pseudomonadati</taxon>
        <taxon>Bacteroidota</taxon>
        <taxon>Sphingobacteriia</taxon>
        <taxon>Sphingobacteriales</taxon>
        <taxon>Sphingobacteriaceae</taxon>
        <taxon>Albibacterium</taxon>
    </lineage>
</organism>
<dbReference type="Pfam" id="PF13090">
    <property type="entry name" value="PP_kinase_C"/>
    <property type="match status" value="1"/>
</dbReference>
<feature type="binding site" evidence="7">
    <location>
        <position position="46"/>
    </location>
    <ligand>
        <name>ATP</name>
        <dbReference type="ChEBI" id="CHEBI:30616"/>
    </ligand>
</feature>
<evidence type="ECO:0000256" key="8">
    <source>
        <dbReference type="RuleBase" id="RU003800"/>
    </source>
</evidence>
<evidence type="ECO:0000313" key="10">
    <source>
        <dbReference type="EMBL" id="MFB5946856.1"/>
    </source>
</evidence>
<dbReference type="NCBIfam" id="TIGR03705">
    <property type="entry name" value="poly_P_kin"/>
    <property type="match status" value="1"/>
</dbReference>
<dbReference type="Pfam" id="PF02503">
    <property type="entry name" value="PP_kinase"/>
    <property type="match status" value="1"/>
</dbReference>
<dbReference type="Pfam" id="PF17941">
    <property type="entry name" value="PP_kinase_C_1"/>
    <property type="match status" value="1"/>
</dbReference>
<dbReference type="GO" id="GO:0008976">
    <property type="term" value="F:polyphosphate kinase activity"/>
    <property type="evidence" value="ECO:0007669"/>
    <property type="project" value="UniProtKB-EC"/>
</dbReference>
<evidence type="ECO:0000256" key="2">
    <source>
        <dbReference type="ARBA" id="ARBA00022679"/>
    </source>
</evidence>
<evidence type="ECO:0000256" key="7">
    <source>
        <dbReference type="HAMAP-Rule" id="MF_00347"/>
    </source>
</evidence>
<proteinExistence type="inferred from homology"/>
<dbReference type="SUPFAM" id="SSF56024">
    <property type="entry name" value="Phospholipase D/nuclease"/>
    <property type="match status" value="2"/>
</dbReference>
<comment type="PTM">
    <text evidence="7 8">An intermediate of this reaction is the autophosphorylated ppk in which a phosphate is covalently linked to a histidine residue through a N-P bond.</text>
</comment>
<dbReference type="Gene3D" id="3.30.870.10">
    <property type="entry name" value="Endonuclease Chain A"/>
    <property type="match status" value="2"/>
</dbReference>
<dbReference type="PROSITE" id="PS50035">
    <property type="entry name" value="PLD"/>
    <property type="match status" value="1"/>
</dbReference>
<dbReference type="InterPro" id="IPR025200">
    <property type="entry name" value="PPK_C_dom2"/>
</dbReference>
<evidence type="ECO:0000256" key="6">
    <source>
        <dbReference type="ARBA" id="ARBA00022842"/>
    </source>
</evidence>
<dbReference type="SUPFAM" id="SSF140356">
    <property type="entry name" value="PPK N-terminal domain-like"/>
    <property type="match status" value="1"/>
</dbReference>
<comment type="catalytic activity">
    <reaction evidence="7 8">
        <text>[phosphate](n) + ATP = [phosphate](n+1) + ADP</text>
        <dbReference type="Rhea" id="RHEA:19573"/>
        <dbReference type="Rhea" id="RHEA-COMP:9859"/>
        <dbReference type="Rhea" id="RHEA-COMP:14280"/>
        <dbReference type="ChEBI" id="CHEBI:16838"/>
        <dbReference type="ChEBI" id="CHEBI:30616"/>
        <dbReference type="ChEBI" id="CHEBI:456216"/>
        <dbReference type="EC" id="2.7.4.1"/>
    </reaction>
</comment>
<evidence type="ECO:0000256" key="1">
    <source>
        <dbReference type="ARBA" id="ARBA00022553"/>
    </source>
</evidence>
<dbReference type="EMBL" id="JBBVGT010000003">
    <property type="protein sequence ID" value="MFB5946856.1"/>
    <property type="molecule type" value="Genomic_DNA"/>
</dbReference>
<feature type="binding site" evidence="7">
    <location>
        <position position="589"/>
    </location>
    <ligand>
        <name>ATP</name>
        <dbReference type="ChEBI" id="CHEBI:30616"/>
    </ligand>
</feature>
<dbReference type="InterPro" id="IPR024953">
    <property type="entry name" value="PP_kinase_middle"/>
</dbReference>
<keyword evidence="11" id="KW-1185">Reference proteome</keyword>
<dbReference type="SUPFAM" id="SSF143724">
    <property type="entry name" value="PHP14-like"/>
    <property type="match status" value="1"/>
</dbReference>
<feature type="active site" description="Phosphohistidine intermediate" evidence="7">
    <location>
        <position position="427"/>
    </location>
</feature>
<keyword evidence="1 7" id="KW-0597">Phosphoprotein</keyword>
<evidence type="ECO:0000256" key="5">
    <source>
        <dbReference type="ARBA" id="ARBA00022840"/>
    </source>
</evidence>
<comment type="caution">
    <text evidence="10">The sequence shown here is derived from an EMBL/GenBank/DDBJ whole genome shotgun (WGS) entry which is preliminary data.</text>
</comment>
<evidence type="ECO:0000256" key="4">
    <source>
        <dbReference type="ARBA" id="ARBA00022777"/>
    </source>
</evidence>
<feature type="binding site" evidence="7">
    <location>
        <position position="397"/>
    </location>
    <ligand>
        <name>Mg(2+)</name>
        <dbReference type="ChEBI" id="CHEBI:18420"/>
    </ligand>
</feature>
<name>A0ABV5CH16_9SPHI</name>
<feature type="domain" description="PLD phosphodiesterase" evidence="9">
    <location>
        <begin position="584"/>
        <end position="614"/>
    </location>
</feature>
<keyword evidence="5 7" id="KW-0067">ATP-binding</keyword>
<dbReference type="InterPro" id="IPR003414">
    <property type="entry name" value="PP_kinase"/>
</dbReference>
<evidence type="ECO:0000259" key="9">
    <source>
        <dbReference type="PROSITE" id="PS50035"/>
    </source>
</evidence>
<evidence type="ECO:0000256" key="3">
    <source>
        <dbReference type="ARBA" id="ARBA00022741"/>
    </source>
</evidence>
<dbReference type="PANTHER" id="PTHR30218">
    <property type="entry name" value="POLYPHOSPHATE KINASE"/>
    <property type="match status" value="1"/>
</dbReference>
<dbReference type="RefSeq" id="WP_375558385.1">
    <property type="nucleotide sequence ID" value="NZ_JBBVGT010000003.1"/>
</dbReference>
<dbReference type="InterPro" id="IPR036830">
    <property type="entry name" value="PP_kinase_middle_dom_sf"/>
</dbReference>
<dbReference type="EC" id="2.7.4.1" evidence="7 8"/>
<dbReference type="CDD" id="cd09167">
    <property type="entry name" value="PLDc_EcPPK1_C2_like"/>
    <property type="match status" value="1"/>
</dbReference>
<protein>
    <recommendedName>
        <fullName evidence="7 8">Polyphosphate kinase</fullName>
        <ecNumber evidence="7 8">2.7.4.1</ecNumber>
    </recommendedName>
    <alternativeName>
        <fullName evidence="7">ATP-polyphosphate phosphotransferase</fullName>
    </alternativeName>
    <alternativeName>
        <fullName evidence="7">Polyphosphoric acid kinase</fullName>
    </alternativeName>
</protein>
<keyword evidence="3 7" id="KW-0547">Nucleotide-binding</keyword>
<feature type="binding site" evidence="7">
    <location>
        <position position="367"/>
    </location>
    <ligand>
        <name>Mg(2+)</name>
        <dbReference type="ChEBI" id="CHEBI:18420"/>
    </ligand>
</feature>
<keyword evidence="2 7" id="KW-0808">Transferase</keyword>
<evidence type="ECO:0000313" key="11">
    <source>
        <dbReference type="Proteomes" id="UP001580928"/>
    </source>
</evidence>
<dbReference type="Proteomes" id="UP001580928">
    <property type="component" value="Unassembled WGS sequence"/>
</dbReference>
<dbReference type="HAMAP" id="MF_00347">
    <property type="entry name" value="Polyphosphate_kinase"/>
    <property type="match status" value="1"/>
</dbReference>
<feature type="binding site" evidence="7">
    <location>
        <position position="561"/>
    </location>
    <ligand>
        <name>ATP</name>
        <dbReference type="ChEBI" id="CHEBI:30616"/>
    </ligand>
</feature>
<dbReference type="NCBIfam" id="NF003917">
    <property type="entry name" value="PRK05443.1-1"/>
    <property type="match status" value="1"/>
</dbReference>
<keyword evidence="7" id="KW-0479">Metal-binding</keyword>
<dbReference type="InterPro" id="IPR001736">
    <property type="entry name" value="PLipase_D/transphosphatidylase"/>
</dbReference>
<dbReference type="InterPro" id="IPR036832">
    <property type="entry name" value="PPK_N_dom_sf"/>
</dbReference>
<accession>A0ABV5CH16</accession>
<dbReference type="Pfam" id="PF13089">
    <property type="entry name" value="PP_kinase_N"/>
    <property type="match status" value="1"/>
</dbReference>
<keyword evidence="4 7" id="KW-0418">Kinase</keyword>
<dbReference type="InterPro" id="IPR041108">
    <property type="entry name" value="PP_kinase_C_1"/>
</dbReference>
<keyword evidence="6 7" id="KW-0460">Magnesium</keyword>
<dbReference type="PANTHER" id="PTHR30218:SF0">
    <property type="entry name" value="POLYPHOSPHATE KINASE"/>
    <property type="match status" value="1"/>
</dbReference>
<dbReference type="InterPro" id="IPR025198">
    <property type="entry name" value="PPK_N_dom"/>
</dbReference>
<reference evidence="10 11" key="1">
    <citation type="submission" date="2024-04" db="EMBL/GenBank/DDBJ databases">
        <title>Albibacterium profundi sp. nov., isolated from sediment of the Challenger Deep of Mariana Trench.</title>
        <authorList>
            <person name="Wang Y."/>
        </authorList>
    </citation>
    <scope>NUCLEOTIDE SEQUENCE [LARGE SCALE GENOMIC DNA]</scope>
    <source>
        <strain evidence="10 11">RHL897</strain>
    </source>
</reference>
<sequence length="687" mass="80014">MERRAPIFFNRDLSWLSFNERILDEAAKTDVPLLERINFLAIYSSNLDEFYRVRMPVLSALKKIKKLAEPLNLDVRETEVHKKAKKTILRNQERYGEIMTEHIIPEMKKGHVYLAYNEEIPTPVQPQAESYFYSRILSSLELIRSDQLANFFPENNQLYFLVTLTKKQERELAIVKIPSNEVGRFFTMEHQSTQYVLLIDDIIRHHLADIFGGYSKIKAYSFKVTREAELDLDDEYKGDIAVKIEEQLRKRDYGLATRILYQFNMPKKLLNELIGLFNIPKISTMPGGSYHNLRDFFSFPVDRPSWNNNAQPPLPLTLPKNQSLYETLQNQDLLISPPYQSYDTVLRFFNEAVINDDVQEIYTTIYRVAESSLILKALISAAKNGKKVTVFVELKARFDEGNNLKWAKEMQKAGIKVLFSIPKLKVHAKVTLVKRRGAKENRYLGLFSTGNLNEKTATVYADHVLLTAHEGMCQELERVFNFLSRRRRVVKTTQLNFEHLLVAQFNLAETFIACIDREIKHAKEGLPAEITIKLNNLEEKTMIKKLYEANNAGVKINLIARSICRLIPSVKGMSEHIKVRRIVDRYLEHSRIFIFHNNGDEQMYMGSADWMNRNIHNRIEVCFPVYDKKLRQEIKDVLAFQFNDTESAVYINSDLENVPVNVDSENGVRAQRETYIYFKNKHDKKST</sequence>